<dbReference type="SUPFAM" id="SSF52172">
    <property type="entry name" value="CheY-like"/>
    <property type="match status" value="1"/>
</dbReference>
<evidence type="ECO:0000259" key="1">
    <source>
        <dbReference type="Pfam" id="PF00072"/>
    </source>
</evidence>
<name>A0A371QAR7_STRIH</name>
<evidence type="ECO:0000313" key="2">
    <source>
        <dbReference type="EMBL" id="REK91774.1"/>
    </source>
</evidence>
<dbReference type="GO" id="GO:0000160">
    <property type="term" value="P:phosphorelay signal transduction system"/>
    <property type="evidence" value="ECO:0007669"/>
    <property type="project" value="InterPro"/>
</dbReference>
<dbReference type="AlphaFoldDB" id="A0A371QAR7"/>
<gene>
    <name evidence="2" type="ORF">DY245_02875</name>
</gene>
<sequence>MPLRGGWGSTSVSLLERFGHTVLAAVGDARSLIAAVEEHRPEVAVVDVRMPPGFSDEGLRVTRELRSRQPSLAVLILSRYVEQTFTEELGRLTAREREVPAPMAEGLMPEGPSNAANSRAPVVTDAAVAKRMASVLLKLDPPPAPDGHRRVKAVPAFLRG</sequence>
<feature type="domain" description="Response regulatory" evidence="1">
    <location>
        <begin position="13"/>
        <end position="88"/>
    </location>
</feature>
<proteinExistence type="predicted"/>
<dbReference type="Gene3D" id="3.40.50.2300">
    <property type="match status" value="1"/>
</dbReference>
<evidence type="ECO:0000313" key="3">
    <source>
        <dbReference type="Proteomes" id="UP000262477"/>
    </source>
</evidence>
<dbReference type="OrthoDB" id="9808843at2"/>
<comment type="caution">
    <text evidence="2">The sequence shown here is derived from an EMBL/GenBank/DDBJ whole genome shotgun (WGS) entry which is preliminary data.</text>
</comment>
<organism evidence="2 3">
    <name type="scientific">Streptomyces inhibens</name>
    <dbReference type="NCBI Taxonomy" id="2293571"/>
    <lineage>
        <taxon>Bacteria</taxon>
        <taxon>Bacillati</taxon>
        <taxon>Actinomycetota</taxon>
        <taxon>Actinomycetes</taxon>
        <taxon>Kitasatosporales</taxon>
        <taxon>Streptomycetaceae</taxon>
        <taxon>Streptomyces</taxon>
    </lineage>
</organism>
<dbReference type="EMBL" id="QUAC01000016">
    <property type="protein sequence ID" value="REK91774.1"/>
    <property type="molecule type" value="Genomic_DNA"/>
</dbReference>
<dbReference type="Proteomes" id="UP000262477">
    <property type="component" value="Unassembled WGS sequence"/>
</dbReference>
<protein>
    <submittedName>
        <fullName evidence="2">Response regulator</fullName>
    </submittedName>
</protein>
<reference evidence="2 3" key="1">
    <citation type="submission" date="2018-08" db="EMBL/GenBank/DDBJ databases">
        <title>Streptomyces NEAU-D10 sp. nov., a novel Actinomycete isolated from soil.</title>
        <authorList>
            <person name="Jin L."/>
        </authorList>
    </citation>
    <scope>NUCLEOTIDE SEQUENCE [LARGE SCALE GENOMIC DNA]</scope>
    <source>
        <strain evidence="2 3">NEAU-D10</strain>
    </source>
</reference>
<dbReference type="InterPro" id="IPR001789">
    <property type="entry name" value="Sig_transdc_resp-reg_receiver"/>
</dbReference>
<dbReference type="Pfam" id="PF00072">
    <property type="entry name" value="Response_reg"/>
    <property type="match status" value="1"/>
</dbReference>
<keyword evidence="3" id="KW-1185">Reference proteome</keyword>
<accession>A0A371QAR7</accession>
<dbReference type="InterPro" id="IPR011006">
    <property type="entry name" value="CheY-like_superfamily"/>
</dbReference>